<dbReference type="GO" id="GO:0003700">
    <property type="term" value="F:DNA-binding transcription factor activity"/>
    <property type="evidence" value="ECO:0007669"/>
    <property type="project" value="TreeGrafter"/>
</dbReference>
<proteinExistence type="predicted"/>
<sequence length="339" mass="36102">MTHKRATLAQVAAQAGVSMATVSKVLNGRDDVAAATRIRVQAVIDEVGYEAPGRRREAPAGPRLIDFVCEELDSDYALEVLRGVVEAASEIDVDIVVSQARTDRVDSGAWARRLADAGRTGMVLITSRMTVAELAEFRRLGMPVVVVDPFSPIDEGFVSVGSTNWAGGRAATDHLADLGHRRIAYIGGPEIAECHVARLHGYLASLRAHGIEPRADYVIPGTFHTESGVAGMAALMDLEEPPTAIFAASDSIAVGVFEEAARRGLRIPEDLSVIGFDGTALGLRTIPPLTTVAQPLRDIGHAALRLVLEQSRDGLLDSHHMELATTLVPRASTDVPARG</sequence>
<dbReference type="Proteomes" id="UP000269438">
    <property type="component" value="Unassembled WGS sequence"/>
</dbReference>
<dbReference type="InterPro" id="IPR000843">
    <property type="entry name" value="HTH_LacI"/>
</dbReference>
<evidence type="ECO:0000256" key="1">
    <source>
        <dbReference type="ARBA" id="ARBA00023015"/>
    </source>
</evidence>
<dbReference type="InterPro" id="IPR028082">
    <property type="entry name" value="Peripla_BP_I"/>
</dbReference>
<evidence type="ECO:0000259" key="4">
    <source>
        <dbReference type="PROSITE" id="PS50932"/>
    </source>
</evidence>
<dbReference type="AlphaFoldDB" id="A0A3L7AIE8"/>
<dbReference type="GO" id="GO:0000976">
    <property type="term" value="F:transcription cis-regulatory region binding"/>
    <property type="evidence" value="ECO:0007669"/>
    <property type="project" value="TreeGrafter"/>
</dbReference>
<dbReference type="PANTHER" id="PTHR30146">
    <property type="entry name" value="LACI-RELATED TRANSCRIPTIONAL REPRESSOR"/>
    <property type="match status" value="1"/>
</dbReference>
<comment type="caution">
    <text evidence="5">The sequence shown here is derived from an EMBL/GenBank/DDBJ whole genome shotgun (WGS) entry which is preliminary data.</text>
</comment>
<keyword evidence="6" id="KW-1185">Reference proteome</keyword>
<name>A0A3L7AIE8_9MICO</name>
<dbReference type="EMBL" id="RCUY01000014">
    <property type="protein sequence ID" value="RLP79755.1"/>
    <property type="molecule type" value="Genomic_DNA"/>
</dbReference>
<dbReference type="InterPro" id="IPR010982">
    <property type="entry name" value="Lambda_DNA-bd_dom_sf"/>
</dbReference>
<dbReference type="PANTHER" id="PTHR30146:SF153">
    <property type="entry name" value="LACTOSE OPERON REPRESSOR"/>
    <property type="match status" value="1"/>
</dbReference>
<dbReference type="InterPro" id="IPR046335">
    <property type="entry name" value="LacI/GalR-like_sensor"/>
</dbReference>
<keyword evidence="1" id="KW-0805">Transcription regulation</keyword>
<dbReference type="CDD" id="cd01392">
    <property type="entry name" value="HTH_LacI"/>
    <property type="match status" value="1"/>
</dbReference>
<feature type="domain" description="HTH lacI-type" evidence="4">
    <location>
        <begin position="6"/>
        <end position="60"/>
    </location>
</feature>
<protein>
    <submittedName>
        <fullName evidence="5">LacI family DNA-binding transcriptional regulator</fullName>
    </submittedName>
</protein>
<accession>A0A3L7AIE8</accession>
<keyword evidence="3" id="KW-0804">Transcription</keyword>
<evidence type="ECO:0000313" key="5">
    <source>
        <dbReference type="EMBL" id="RLP79755.1"/>
    </source>
</evidence>
<dbReference type="SMART" id="SM00354">
    <property type="entry name" value="HTH_LACI"/>
    <property type="match status" value="1"/>
</dbReference>
<gene>
    <name evidence="5" type="ORF">D9V34_14490</name>
</gene>
<evidence type="ECO:0000256" key="2">
    <source>
        <dbReference type="ARBA" id="ARBA00023125"/>
    </source>
</evidence>
<evidence type="ECO:0000256" key="3">
    <source>
        <dbReference type="ARBA" id="ARBA00023163"/>
    </source>
</evidence>
<dbReference type="Gene3D" id="1.10.260.40">
    <property type="entry name" value="lambda repressor-like DNA-binding domains"/>
    <property type="match status" value="1"/>
</dbReference>
<keyword evidence="2 5" id="KW-0238">DNA-binding</keyword>
<dbReference type="RefSeq" id="WP_121689205.1">
    <property type="nucleotide sequence ID" value="NZ_RCUY01000014.1"/>
</dbReference>
<evidence type="ECO:0000313" key="6">
    <source>
        <dbReference type="Proteomes" id="UP000269438"/>
    </source>
</evidence>
<dbReference type="OrthoDB" id="3227375at2"/>
<reference evidence="5 6" key="1">
    <citation type="submission" date="2018-10" db="EMBL/GenBank/DDBJ databases">
        <authorList>
            <person name="Li J."/>
        </authorList>
    </citation>
    <scope>NUCLEOTIDE SEQUENCE [LARGE SCALE GENOMIC DNA]</scope>
    <source>
        <strain evidence="5 6">JCM 11654</strain>
    </source>
</reference>
<dbReference type="SUPFAM" id="SSF53822">
    <property type="entry name" value="Periplasmic binding protein-like I"/>
    <property type="match status" value="1"/>
</dbReference>
<organism evidence="5 6">
    <name type="scientific">Mycetocola lacteus</name>
    <dbReference type="NCBI Taxonomy" id="76637"/>
    <lineage>
        <taxon>Bacteria</taxon>
        <taxon>Bacillati</taxon>
        <taxon>Actinomycetota</taxon>
        <taxon>Actinomycetes</taxon>
        <taxon>Micrococcales</taxon>
        <taxon>Microbacteriaceae</taxon>
        <taxon>Mycetocola</taxon>
    </lineage>
</organism>
<dbReference type="Gene3D" id="3.40.50.2300">
    <property type="match status" value="2"/>
</dbReference>
<dbReference type="SUPFAM" id="SSF47413">
    <property type="entry name" value="lambda repressor-like DNA-binding domains"/>
    <property type="match status" value="1"/>
</dbReference>
<dbReference type="Pfam" id="PF13377">
    <property type="entry name" value="Peripla_BP_3"/>
    <property type="match status" value="1"/>
</dbReference>
<dbReference type="PROSITE" id="PS50932">
    <property type="entry name" value="HTH_LACI_2"/>
    <property type="match status" value="1"/>
</dbReference>
<dbReference type="Pfam" id="PF00356">
    <property type="entry name" value="LacI"/>
    <property type="match status" value="1"/>
</dbReference>